<feature type="region of interest" description="Disordered" evidence="18">
    <location>
        <begin position="268"/>
        <end position="353"/>
    </location>
</feature>
<evidence type="ECO:0000313" key="20">
    <source>
        <dbReference type="EMBL" id="KAG7318096.1"/>
    </source>
</evidence>
<gene>
    <name evidence="20" type="ORF">KOW79_019131</name>
</gene>
<proteinExistence type="inferred from homology"/>
<comment type="caution">
    <text evidence="20">The sequence shown here is derived from an EMBL/GenBank/DDBJ whole genome shotgun (WGS) entry which is preliminary data.</text>
</comment>
<feature type="compositionally biased region" description="Pro residues" evidence="18">
    <location>
        <begin position="340"/>
        <end position="349"/>
    </location>
</feature>
<keyword evidence="21" id="KW-1185">Reference proteome</keyword>
<comment type="subcellular location">
    <subcellularLocation>
        <location evidence="2">Mitochondrion</location>
    </subcellularLocation>
</comment>
<dbReference type="InterPro" id="IPR044528">
    <property type="entry name" value="POD-like_MBL-fold"/>
</dbReference>
<evidence type="ECO:0000313" key="21">
    <source>
        <dbReference type="Proteomes" id="UP000824219"/>
    </source>
</evidence>
<name>A0A9D3SB63_9TELE</name>
<comment type="similarity">
    <text evidence="3">Belongs to the metallo-beta-lactamase superfamily. Glyoxalase II family.</text>
</comment>
<evidence type="ECO:0000256" key="10">
    <source>
        <dbReference type="ARBA" id="ARBA00023054"/>
    </source>
</evidence>
<dbReference type="InterPro" id="IPR036866">
    <property type="entry name" value="RibonucZ/Hydroxyglut_hydro"/>
</dbReference>
<dbReference type="GO" id="GO:0050313">
    <property type="term" value="F:sulfur dioxygenase activity"/>
    <property type="evidence" value="ECO:0007669"/>
    <property type="project" value="UniProtKB-EC"/>
</dbReference>
<dbReference type="PROSITE" id="PS50003">
    <property type="entry name" value="PH_DOMAIN"/>
    <property type="match status" value="1"/>
</dbReference>
<dbReference type="InterPro" id="IPR052212">
    <property type="entry name" value="PH-like_domain"/>
</dbReference>
<dbReference type="SMART" id="SM00233">
    <property type="entry name" value="PH"/>
    <property type="match status" value="1"/>
</dbReference>
<keyword evidence="11" id="KW-0496">Mitochondrion</keyword>
<dbReference type="InterPro" id="IPR011993">
    <property type="entry name" value="PH-like_dom_sf"/>
</dbReference>
<feature type="domain" description="PH" evidence="19">
    <location>
        <begin position="764"/>
        <end position="867"/>
    </location>
</feature>
<dbReference type="InterPro" id="IPR001279">
    <property type="entry name" value="Metallo-B-lactamas"/>
</dbReference>
<dbReference type="FunFam" id="2.30.29.30:FF:000006">
    <property type="entry name" value="Pleckstrin homology like domain family B member 1"/>
    <property type="match status" value="1"/>
</dbReference>
<feature type="compositionally biased region" description="Basic residues" evidence="18">
    <location>
        <begin position="586"/>
        <end position="595"/>
    </location>
</feature>
<evidence type="ECO:0000256" key="18">
    <source>
        <dbReference type="SAM" id="MobiDB-lite"/>
    </source>
</evidence>
<dbReference type="InterPro" id="IPR001849">
    <property type="entry name" value="PH_domain"/>
</dbReference>
<evidence type="ECO:0000256" key="8">
    <source>
        <dbReference type="ARBA" id="ARBA00023002"/>
    </source>
</evidence>
<comment type="cofactor">
    <cofactor evidence="1">
        <name>Fe(2+)</name>
        <dbReference type="ChEBI" id="CHEBI:29033"/>
    </cofactor>
</comment>
<feature type="coiled-coil region" evidence="17">
    <location>
        <begin position="498"/>
        <end position="543"/>
    </location>
</feature>
<dbReference type="OrthoDB" id="6020705at2759"/>
<comment type="subunit">
    <text evidence="13">Homodimer. Monomer. Interacts with TST. May interact with RELA.</text>
</comment>
<dbReference type="Gene3D" id="3.60.15.10">
    <property type="entry name" value="Ribonuclease Z/Hydroxyacylglutathione hydrolase-like"/>
    <property type="match status" value="1"/>
</dbReference>
<dbReference type="EC" id="1.13.11.18" evidence="14"/>
<keyword evidence="10 17" id="KW-0175">Coiled coil</keyword>
<dbReference type="Gene3D" id="2.30.29.30">
    <property type="entry name" value="Pleckstrin-homology domain (PH domain)/Phosphotyrosine-binding domain (PTB)"/>
    <property type="match status" value="1"/>
</dbReference>
<evidence type="ECO:0000256" key="2">
    <source>
        <dbReference type="ARBA" id="ARBA00004173"/>
    </source>
</evidence>
<organism evidence="20 21">
    <name type="scientific">Hemibagrus wyckioides</name>
    <dbReference type="NCBI Taxonomy" id="337641"/>
    <lineage>
        <taxon>Eukaryota</taxon>
        <taxon>Metazoa</taxon>
        <taxon>Chordata</taxon>
        <taxon>Craniata</taxon>
        <taxon>Vertebrata</taxon>
        <taxon>Euteleostomi</taxon>
        <taxon>Actinopterygii</taxon>
        <taxon>Neopterygii</taxon>
        <taxon>Teleostei</taxon>
        <taxon>Ostariophysi</taxon>
        <taxon>Siluriformes</taxon>
        <taxon>Bagridae</taxon>
        <taxon>Hemibagrus</taxon>
    </lineage>
</organism>
<dbReference type="InterPro" id="IPR037810">
    <property type="entry name" value="PHLDB1/2/3_PH"/>
</dbReference>
<dbReference type="GO" id="GO:0046872">
    <property type="term" value="F:metal ion binding"/>
    <property type="evidence" value="ECO:0007669"/>
    <property type="project" value="UniProtKB-KW"/>
</dbReference>
<dbReference type="SUPFAM" id="SSF50729">
    <property type="entry name" value="PH domain-like"/>
    <property type="match status" value="1"/>
</dbReference>
<evidence type="ECO:0000256" key="14">
    <source>
        <dbReference type="ARBA" id="ARBA00066686"/>
    </source>
</evidence>
<evidence type="ECO:0000256" key="6">
    <source>
        <dbReference type="ARBA" id="ARBA00022964"/>
    </source>
</evidence>
<dbReference type="CDD" id="cd07724">
    <property type="entry name" value="POD-like_MBL-fold"/>
    <property type="match status" value="1"/>
</dbReference>
<evidence type="ECO:0000256" key="4">
    <source>
        <dbReference type="ARBA" id="ARBA00022723"/>
    </source>
</evidence>
<dbReference type="SMART" id="SM00849">
    <property type="entry name" value="Lactamase_B"/>
    <property type="match status" value="1"/>
</dbReference>
<evidence type="ECO:0000256" key="12">
    <source>
        <dbReference type="ARBA" id="ARBA00050990"/>
    </source>
</evidence>
<keyword evidence="7" id="KW-0007">Acetylation</keyword>
<keyword evidence="4" id="KW-0479">Metal-binding</keyword>
<feature type="region of interest" description="Disordered" evidence="18">
    <location>
        <begin position="567"/>
        <end position="643"/>
    </location>
</feature>
<keyword evidence="6" id="KW-0223">Dioxygenase</keyword>
<dbReference type="SUPFAM" id="SSF56281">
    <property type="entry name" value="Metallo-hydrolase/oxidoreductase"/>
    <property type="match status" value="1"/>
</dbReference>
<evidence type="ECO:0000256" key="5">
    <source>
        <dbReference type="ARBA" id="ARBA00022946"/>
    </source>
</evidence>
<evidence type="ECO:0000256" key="9">
    <source>
        <dbReference type="ARBA" id="ARBA00023004"/>
    </source>
</evidence>
<evidence type="ECO:0000256" key="13">
    <source>
        <dbReference type="ARBA" id="ARBA00065219"/>
    </source>
</evidence>
<evidence type="ECO:0000256" key="7">
    <source>
        <dbReference type="ARBA" id="ARBA00022990"/>
    </source>
</evidence>
<feature type="coiled-coil region" evidence="17">
    <location>
        <begin position="356"/>
        <end position="434"/>
    </location>
</feature>
<evidence type="ECO:0000259" key="19">
    <source>
        <dbReference type="PROSITE" id="PS50003"/>
    </source>
</evidence>
<feature type="compositionally biased region" description="Basic and acidic residues" evidence="18">
    <location>
        <begin position="271"/>
        <end position="287"/>
    </location>
</feature>
<evidence type="ECO:0000256" key="15">
    <source>
        <dbReference type="ARBA" id="ARBA00067300"/>
    </source>
</evidence>
<dbReference type="AlphaFoldDB" id="A0A9D3SB63"/>
<evidence type="ECO:0000256" key="1">
    <source>
        <dbReference type="ARBA" id="ARBA00001954"/>
    </source>
</evidence>
<accession>A0A9D3SB63</accession>
<dbReference type="GO" id="GO:0005739">
    <property type="term" value="C:mitochondrion"/>
    <property type="evidence" value="ECO:0007669"/>
    <property type="project" value="UniProtKB-SubCell"/>
</dbReference>
<evidence type="ECO:0000256" key="11">
    <source>
        <dbReference type="ARBA" id="ARBA00023128"/>
    </source>
</evidence>
<feature type="region of interest" description="Disordered" evidence="18">
    <location>
        <begin position="678"/>
        <end position="728"/>
    </location>
</feature>
<dbReference type="Pfam" id="PF00169">
    <property type="entry name" value="PH"/>
    <property type="match status" value="1"/>
</dbReference>
<dbReference type="CDD" id="cd14673">
    <property type="entry name" value="PH_PHLDB1_2"/>
    <property type="match status" value="1"/>
</dbReference>
<dbReference type="PANTHER" id="PTHR12156">
    <property type="entry name" value="PLECKSTRIN HOMOLOGY-LIKE DOMAIN, FAMILY B, MEMBER 3"/>
    <property type="match status" value="1"/>
</dbReference>
<evidence type="ECO:0000256" key="3">
    <source>
        <dbReference type="ARBA" id="ARBA00006759"/>
    </source>
</evidence>
<reference evidence="20 21" key="1">
    <citation type="submission" date="2021-06" db="EMBL/GenBank/DDBJ databases">
        <title>Chromosome-level genome assembly of the red-tail catfish (Hemibagrus wyckioides).</title>
        <authorList>
            <person name="Shao F."/>
        </authorList>
    </citation>
    <scope>NUCLEOTIDE SEQUENCE [LARGE SCALE GENOMIC DNA]</scope>
    <source>
        <strain evidence="20">EC202008001</strain>
        <tissue evidence="20">Blood</tissue>
    </source>
</reference>
<keyword evidence="9" id="KW-0408">Iron</keyword>
<feature type="compositionally biased region" description="Polar residues" evidence="18">
    <location>
        <begin position="622"/>
        <end position="643"/>
    </location>
</feature>
<dbReference type="PANTHER" id="PTHR12156:SF22">
    <property type="entry name" value="PLECKSTRIN HOMOLOGY-LIKE DOMAIN FAMILY B MEMBER 3"/>
    <property type="match status" value="1"/>
</dbReference>
<feature type="compositionally biased region" description="Polar residues" evidence="18">
    <location>
        <begin position="567"/>
        <end position="585"/>
    </location>
</feature>
<feature type="compositionally biased region" description="Low complexity" evidence="18">
    <location>
        <begin position="298"/>
        <end position="315"/>
    </location>
</feature>
<comment type="catalytic activity">
    <reaction evidence="12">
        <text>S-sulfanylglutathione + O2 + H2O = sulfite + glutathione + 2 H(+)</text>
        <dbReference type="Rhea" id="RHEA:12981"/>
        <dbReference type="ChEBI" id="CHEBI:15377"/>
        <dbReference type="ChEBI" id="CHEBI:15378"/>
        <dbReference type="ChEBI" id="CHEBI:15379"/>
        <dbReference type="ChEBI" id="CHEBI:17359"/>
        <dbReference type="ChEBI" id="CHEBI:57925"/>
        <dbReference type="ChEBI" id="CHEBI:58905"/>
        <dbReference type="EC" id="1.13.11.18"/>
    </reaction>
</comment>
<dbReference type="EMBL" id="JAHKSW010000023">
    <property type="protein sequence ID" value="KAG7318096.1"/>
    <property type="molecule type" value="Genomic_DNA"/>
</dbReference>
<dbReference type="Pfam" id="PF00753">
    <property type="entry name" value="Lactamase_B"/>
    <property type="match status" value="1"/>
</dbReference>
<evidence type="ECO:0000256" key="17">
    <source>
        <dbReference type="SAM" id="Coils"/>
    </source>
</evidence>
<dbReference type="Proteomes" id="UP000824219">
    <property type="component" value="Linkage Group LG23"/>
</dbReference>
<feature type="compositionally biased region" description="Basic and acidic residues" evidence="18">
    <location>
        <begin position="714"/>
        <end position="724"/>
    </location>
</feature>
<keyword evidence="8" id="KW-0560">Oxidoreductase</keyword>
<protein>
    <recommendedName>
        <fullName evidence="15">Persulfide dioxygenase ETHE1, mitochondrial</fullName>
        <ecNumber evidence="14">1.13.11.18</ecNumber>
    </recommendedName>
    <alternativeName>
        <fullName evidence="16">Sulfur dioxygenase ETHE1</fullName>
    </alternativeName>
</protein>
<dbReference type="FunFam" id="3.60.15.10:FF:000013">
    <property type="entry name" value="Persulfide dioxygenase ETHE1, mitochondrial"/>
    <property type="match status" value="1"/>
</dbReference>
<dbReference type="GO" id="GO:0006749">
    <property type="term" value="P:glutathione metabolic process"/>
    <property type="evidence" value="ECO:0007669"/>
    <property type="project" value="InterPro"/>
</dbReference>
<sequence>MGMSVRSVRALLSARSFISRSCSLGVHTGVRAMECSKGVLFRQLFESSSSTYTYLLADASSREAVLIDPVLETVDRDLKLIEELRLKLTVAANTHCHADHVTGTGLLKKRVFGVKSAISKHSGARADILLTEGDAITFGKYCLTVRETPGHTDGCMTFVTGDETMAFTGDALLIRGCGRTDFQQGCSQKLYNSVHKKIFTLPGHCLIYPAHDYKGQTVSTVEEERKFNPRLTRSLEEFVEIMKNLNLPKPAKIDMAVPANLLSSGRVNRKCRTDTMDTQKSQWDHRRTPSWLTRPADGRSSASSGAESDSEGSSTESERVSPDVHPVTCPKTRGGAVLHPPHPQAPPRRPGIDTKALTTQRRITELNQQKEELKIELQLEIALLQGELQTEKERLHKHTAQLQTLQESKQKLTLSNTQQERVKLEKERLRVENMKTRWMERKKLSQTEEQTDTMLQLQQEKEALDSAVRAFEDWEFRVLEMESGLEEEKMEGETEREITREQHAINSSQERVRQLEQQLKEMQREKERKMSLLREEKRELLHQTHLILKENKLVSDWVNITGSASSMASLSPQTNHKAVQDMSNSTRRRSSHRKVTERPMSVQGLMRNPDTPPLPHSRHRLSNGNANANGFHTPTNSTCSSRAASPSLHLVNLVEIERKLREAKAERERLLKEREERKRLTVEDRQEEPDDPNTHAHLNTPAYTHLHSQGHTNSHSEEEPKEIHAQNSPEHGVPLFLTVNFDLRAHVENLGHGVAGCLGVQLSSRRCCGFLTKRGGRVKTWRRRWFLFDLDHRRLAYYTDQDEKKLKGVIYFQAIEEVYYDHLRTANTSPRPSLTFCVKTYERLFFLVAPSAESMRIWMDVIVTATDEHSRY</sequence>
<keyword evidence="5" id="KW-0809">Transit peptide</keyword>
<evidence type="ECO:0000256" key="16">
    <source>
        <dbReference type="ARBA" id="ARBA00077964"/>
    </source>
</evidence>